<accession>A0A8S8XG97</accession>
<keyword evidence="1" id="KW-0472">Membrane</keyword>
<reference evidence="2" key="1">
    <citation type="submission" date="2021-02" db="EMBL/GenBank/DDBJ databases">
        <title>Genome sequence of Rhodospirillales sp. strain TMPK1 isolated from soil.</title>
        <authorList>
            <person name="Nakai R."/>
            <person name="Kusada H."/>
            <person name="Tamaki H."/>
        </authorList>
    </citation>
    <scope>NUCLEOTIDE SEQUENCE</scope>
    <source>
        <strain evidence="2">TMPK1</strain>
    </source>
</reference>
<proteinExistence type="predicted"/>
<keyword evidence="1" id="KW-0812">Transmembrane</keyword>
<keyword evidence="3" id="KW-1185">Reference proteome</keyword>
<dbReference type="PANTHER" id="PTHR34205">
    <property type="entry name" value="TRANSMEMBRANE PROTEIN"/>
    <property type="match status" value="1"/>
</dbReference>
<dbReference type="EMBL" id="BOPV01000001">
    <property type="protein sequence ID" value="GIL40992.1"/>
    <property type="molecule type" value="Genomic_DNA"/>
</dbReference>
<dbReference type="PANTHER" id="PTHR34205:SF2">
    <property type="entry name" value="DUF962 DOMAIN-CONTAINING PROTEIN"/>
    <property type="match status" value="1"/>
</dbReference>
<dbReference type="AlphaFoldDB" id="A0A8S8XG97"/>
<evidence type="ECO:0000313" key="2">
    <source>
        <dbReference type="EMBL" id="GIL40992.1"/>
    </source>
</evidence>
<name>A0A8S8XG97_9PROT</name>
<protein>
    <submittedName>
        <fullName evidence="2">DUF962 family protein</fullName>
    </submittedName>
</protein>
<dbReference type="Pfam" id="PF06127">
    <property type="entry name" value="Mpo1-like"/>
    <property type="match status" value="1"/>
</dbReference>
<organism evidence="2 3">
    <name type="scientific">Roseiterribacter gracilis</name>
    <dbReference type="NCBI Taxonomy" id="2812848"/>
    <lineage>
        <taxon>Bacteria</taxon>
        <taxon>Pseudomonadati</taxon>
        <taxon>Pseudomonadota</taxon>
        <taxon>Alphaproteobacteria</taxon>
        <taxon>Rhodospirillales</taxon>
        <taxon>Roseiterribacteraceae</taxon>
        <taxon>Roseiterribacter</taxon>
    </lineage>
</organism>
<gene>
    <name evidence="2" type="ORF">TMPK1_32290</name>
</gene>
<comment type="caution">
    <text evidence="2">The sequence shown here is derived from an EMBL/GenBank/DDBJ whole genome shotgun (WGS) entry which is preliminary data.</text>
</comment>
<evidence type="ECO:0000313" key="3">
    <source>
        <dbReference type="Proteomes" id="UP000681075"/>
    </source>
</evidence>
<dbReference type="InterPro" id="IPR009305">
    <property type="entry name" value="Mpo1-like"/>
</dbReference>
<dbReference type="Proteomes" id="UP000681075">
    <property type="component" value="Unassembled WGS sequence"/>
</dbReference>
<evidence type="ECO:0000256" key="1">
    <source>
        <dbReference type="SAM" id="Phobius"/>
    </source>
</evidence>
<feature type="transmembrane region" description="Helical" evidence="1">
    <location>
        <begin position="58"/>
        <end position="77"/>
    </location>
</feature>
<feature type="transmembrane region" description="Helical" evidence="1">
    <location>
        <begin position="34"/>
        <end position="52"/>
    </location>
</feature>
<keyword evidence="1" id="KW-1133">Transmembrane helix</keyword>
<sequence length="120" mass="13421">MINHERDMGDPRIGSYAAFWPYYLGEHSKPATRAWHLVGTGLALLIVVVAFATGHTDWAFAALVAGYGFAWVSHMAIERNRPATFRYPLWSLYSDFRMFFLFATGRLGAELAKHGLRGAG</sequence>